<evidence type="ECO:0000313" key="2">
    <source>
        <dbReference type="Proteomes" id="UP001209713"/>
    </source>
</evidence>
<dbReference type="SUPFAM" id="SSF159709">
    <property type="entry name" value="PhnH-like"/>
    <property type="match status" value="1"/>
</dbReference>
<proteinExistence type="predicted"/>
<dbReference type="RefSeq" id="WP_263529193.1">
    <property type="nucleotide sequence ID" value="NZ_JAOVZB010000001.1"/>
</dbReference>
<name>A0ABT2YPP6_9GAMM</name>
<dbReference type="EMBL" id="JAOVZB010000001">
    <property type="protein sequence ID" value="MCV2401821.1"/>
    <property type="molecule type" value="Genomic_DNA"/>
</dbReference>
<reference evidence="1 2" key="1">
    <citation type="submission" date="2022-10" db="EMBL/GenBank/DDBJ databases">
        <title>Marinomonas transparenta sp. nov. and Marinomonas sargassi sp. nov., isolated from marine alga (Sargassum natans (L.) Gaillon).</title>
        <authorList>
            <person name="Wang Y."/>
        </authorList>
    </citation>
    <scope>NUCLEOTIDE SEQUENCE [LARGE SCALE GENOMIC DNA]</scope>
    <source>
        <strain evidence="1 2">C2222</strain>
    </source>
</reference>
<gene>
    <name evidence="1" type="primary">phnH</name>
    <name evidence="1" type="ORF">OFY17_02880</name>
</gene>
<dbReference type="GO" id="GO:0016829">
    <property type="term" value="F:lyase activity"/>
    <property type="evidence" value="ECO:0007669"/>
    <property type="project" value="UniProtKB-KW"/>
</dbReference>
<sequence length="215" mass="23649">MTTPLVKGFHSPTQDSQVVFRQILKAMSEPGTIVELHSAEAIENLYPSSFATCLSLMDQQTPLWLSPHFDSQKIKHNLHFHSGVTLTDQITDASFALLKSDELESLNDVAASFTSDNEKGFSQGSSEYPETGCTVLVQVKKIHSQQADATKLKLTGPGIESEKQVSLSTLPANFLSYLTNNSGVHHSAFPLGLDFIFLDQHQVFCLPRTTLVEVI</sequence>
<organism evidence="1 2">
    <name type="scientific">Marinomonas sargassi</name>
    <dbReference type="NCBI Taxonomy" id="2984494"/>
    <lineage>
        <taxon>Bacteria</taxon>
        <taxon>Pseudomonadati</taxon>
        <taxon>Pseudomonadota</taxon>
        <taxon>Gammaproteobacteria</taxon>
        <taxon>Oceanospirillales</taxon>
        <taxon>Oceanospirillaceae</taxon>
        <taxon>Marinomonas</taxon>
    </lineage>
</organism>
<dbReference type="InterPro" id="IPR038058">
    <property type="entry name" value="PhnH-like_sp"/>
</dbReference>
<dbReference type="Gene3D" id="3.40.50.11310">
    <property type="entry name" value="Bacterial phosphonate metabolism protein PhnH"/>
    <property type="match status" value="1"/>
</dbReference>
<keyword evidence="2" id="KW-1185">Reference proteome</keyword>
<dbReference type="NCBIfam" id="TIGR03292">
    <property type="entry name" value="PhnH_redo"/>
    <property type="match status" value="1"/>
</dbReference>
<dbReference type="Pfam" id="PF05845">
    <property type="entry name" value="PhnH"/>
    <property type="match status" value="1"/>
</dbReference>
<protein>
    <submittedName>
        <fullName evidence="1">Phosphonate C-P lyase system protein PhnH</fullName>
    </submittedName>
</protein>
<evidence type="ECO:0000313" key="1">
    <source>
        <dbReference type="EMBL" id="MCV2401821.1"/>
    </source>
</evidence>
<dbReference type="PIRSF" id="PIRSF020680">
    <property type="entry name" value="PhnH"/>
    <property type="match status" value="1"/>
</dbReference>
<comment type="caution">
    <text evidence="1">The sequence shown here is derived from an EMBL/GenBank/DDBJ whole genome shotgun (WGS) entry which is preliminary data.</text>
</comment>
<accession>A0ABT2YPP6</accession>
<dbReference type="Proteomes" id="UP001209713">
    <property type="component" value="Unassembled WGS sequence"/>
</dbReference>
<keyword evidence="1" id="KW-0456">Lyase</keyword>
<dbReference type="InterPro" id="IPR008772">
    <property type="entry name" value="Phosphonate_metab_PhnH"/>
</dbReference>